<protein>
    <submittedName>
        <fullName evidence="1">Uncharacterized protein</fullName>
    </submittedName>
</protein>
<organism evidence="1 2">
    <name type="scientific">Gongylonema pulchrum</name>
    <dbReference type="NCBI Taxonomy" id="637853"/>
    <lineage>
        <taxon>Eukaryota</taxon>
        <taxon>Metazoa</taxon>
        <taxon>Ecdysozoa</taxon>
        <taxon>Nematoda</taxon>
        <taxon>Chromadorea</taxon>
        <taxon>Rhabditida</taxon>
        <taxon>Spirurina</taxon>
        <taxon>Spiruromorpha</taxon>
        <taxon>Spiruroidea</taxon>
        <taxon>Gongylonematidae</taxon>
        <taxon>Gongylonema</taxon>
    </lineage>
</organism>
<proteinExistence type="predicted"/>
<gene>
    <name evidence="1" type="ORF">GPUH_LOCUS7263</name>
</gene>
<evidence type="ECO:0000313" key="1">
    <source>
        <dbReference type="EMBL" id="VDK57758.1"/>
    </source>
</evidence>
<dbReference type="AlphaFoldDB" id="A0A3P6SVX7"/>
<evidence type="ECO:0000313" key="2">
    <source>
        <dbReference type="Proteomes" id="UP000271098"/>
    </source>
</evidence>
<dbReference type="OrthoDB" id="823504at2759"/>
<sequence length="108" mass="12490">MSFNENELSPWELMKRFHFSVPQNAALTKAREIYEQSLLLVQQHVREGLKIPIEQLPTNFSFESVLAVSHIQTIMELSGCVTGPFRNPCTDMCLYSKYRCIFTQFLTA</sequence>
<dbReference type="EMBL" id="UYRT01018493">
    <property type="protein sequence ID" value="VDK57758.1"/>
    <property type="molecule type" value="Genomic_DNA"/>
</dbReference>
<dbReference type="Proteomes" id="UP000271098">
    <property type="component" value="Unassembled WGS sequence"/>
</dbReference>
<reference evidence="1 2" key="1">
    <citation type="submission" date="2018-11" db="EMBL/GenBank/DDBJ databases">
        <authorList>
            <consortium name="Pathogen Informatics"/>
        </authorList>
    </citation>
    <scope>NUCLEOTIDE SEQUENCE [LARGE SCALE GENOMIC DNA]</scope>
</reference>
<keyword evidence="2" id="KW-1185">Reference proteome</keyword>
<accession>A0A3P6SVX7</accession>
<name>A0A3P6SVX7_9BILA</name>